<dbReference type="GO" id="GO:0034626">
    <property type="term" value="P:fatty acid elongation, polyunsaturated fatty acid"/>
    <property type="evidence" value="ECO:0007669"/>
    <property type="project" value="TreeGrafter"/>
</dbReference>
<organism evidence="11 12">
    <name type="scientific">Saponaria officinalis</name>
    <name type="common">Common soapwort</name>
    <name type="synonym">Lychnis saponaria</name>
    <dbReference type="NCBI Taxonomy" id="3572"/>
    <lineage>
        <taxon>Eukaryota</taxon>
        <taxon>Viridiplantae</taxon>
        <taxon>Streptophyta</taxon>
        <taxon>Embryophyta</taxon>
        <taxon>Tracheophyta</taxon>
        <taxon>Spermatophyta</taxon>
        <taxon>Magnoliopsida</taxon>
        <taxon>eudicotyledons</taxon>
        <taxon>Gunneridae</taxon>
        <taxon>Pentapetalae</taxon>
        <taxon>Caryophyllales</taxon>
        <taxon>Caryophyllaceae</taxon>
        <taxon>Caryophylleae</taxon>
        <taxon>Saponaria</taxon>
    </lineage>
</organism>
<name>A0AAW1M3K0_SAPOF</name>
<dbReference type="GO" id="GO:0005789">
    <property type="term" value="C:endoplasmic reticulum membrane"/>
    <property type="evidence" value="ECO:0007669"/>
    <property type="project" value="TreeGrafter"/>
</dbReference>
<dbReference type="GO" id="GO:0030148">
    <property type="term" value="P:sphingolipid biosynthetic process"/>
    <property type="evidence" value="ECO:0007669"/>
    <property type="project" value="TreeGrafter"/>
</dbReference>
<reference evidence="11" key="1">
    <citation type="submission" date="2024-03" db="EMBL/GenBank/DDBJ databases">
        <title>WGS assembly of Saponaria officinalis var. Norfolk2.</title>
        <authorList>
            <person name="Jenkins J."/>
            <person name="Shu S."/>
            <person name="Grimwood J."/>
            <person name="Barry K."/>
            <person name="Goodstein D."/>
            <person name="Schmutz J."/>
            <person name="Leebens-Mack J."/>
            <person name="Osbourn A."/>
        </authorList>
    </citation>
    <scope>NUCLEOTIDE SEQUENCE [LARGE SCALE GENOMIC DNA]</scope>
    <source>
        <strain evidence="11">JIC</strain>
    </source>
</reference>
<evidence type="ECO:0000256" key="4">
    <source>
        <dbReference type="ARBA" id="ARBA00022692"/>
    </source>
</evidence>
<keyword evidence="8 10" id="KW-0472">Membrane</keyword>
<evidence type="ECO:0008006" key="13">
    <source>
        <dbReference type="Google" id="ProtNLM"/>
    </source>
</evidence>
<evidence type="ECO:0000256" key="3">
    <source>
        <dbReference type="ARBA" id="ARBA00022679"/>
    </source>
</evidence>
<comment type="subcellular location">
    <subcellularLocation>
        <location evidence="1">Membrane</location>
        <topology evidence="1">Multi-pass membrane protein</topology>
    </subcellularLocation>
</comment>
<keyword evidence="12" id="KW-1185">Reference proteome</keyword>
<keyword evidence="2" id="KW-0444">Lipid biosynthesis</keyword>
<protein>
    <recommendedName>
        <fullName evidence="13">Elongation of fatty acids protein 3-like</fullName>
    </recommendedName>
</protein>
<keyword evidence="6 10" id="KW-1133">Transmembrane helix</keyword>
<evidence type="ECO:0000256" key="5">
    <source>
        <dbReference type="ARBA" id="ARBA00022832"/>
    </source>
</evidence>
<dbReference type="AlphaFoldDB" id="A0AAW1M3K0"/>
<dbReference type="GO" id="GO:0019367">
    <property type="term" value="P:fatty acid elongation, saturated fatty acid"/>
    <property type="evidence" value="ECO:0007669"/>
    <property type="project" value="TreeGrafter"/>
</dbReference>
<keyword evidence="3" id="KW-0808">Transferase</keyword>
<feature type="transmembrane region" description="Helical" evidence="10">
    <location>
        <begin position="250"/>
        <end position="268"/>
    </location>
</feature>
<keyword evidence="9" id="KW-0275">Fatty acid biosynthesis</keyword>
<feature type="transmembrane region" description="Helical" evidence="10">
    <location>
        <begin position="215"/>
        <end position="238"/>
    </location>
</feature>
<dbReference type="GO" id="GO:0034625">
    <property type="term" value="P:fatty acid elongation, monounsaturated fatty acid"/>
    <property type="evidence" value="ECO:0007669"/>
    <property type="project" value="TreeGrafter"/>
</dbReference>
<dbReference type="GO" id="GO:0009922">
    <property type="term" value="F:fatty acid elongase activity"/>
    <property type="evidence" value="ECO:0007669"/>
    <property type="project" value="InterPro"/>
</dbReference>
<dbReference type="EMBL" id="JBDFQZ010000003">
    <property type="protein sequence ID" value="KAK9740569.1"/>
    <property type="molecule type" value="Genomic_DNA"/>
</dbReference>
<accession>A0AAW1M3K0</accession>
<evidence type="ECO:0000313" key="12">
    <source>
        <dbReference type="Proteomes" id="UP001443914"/>
    </source>
</evidence>
<keyword evidence="7" id="KW-0443">Lipid metabolism</keyword>
<sequence>MQQIQYYLTQHPTILNFRWSPTQTWFSTWSFLIPTLTAYTLVSLFLHHTLSLLLPNRHRFRLPMGPIPSLHTLLISTSSALIFTGTLLSAIAEIQDNSRWLWRQSHLRTTPLRWLLCFPPGTRPSGRVFFWSYAFYLSRLFIHLPRTFIKILRRRSVSVFHVMNQSCVLLMSYIWLEFCQSFQVLGILMLTLLYAVVYGYKFWVGVGLSRANFPLVVNCQVVLLTCNLVCHAGVILLHYFNVNKGGCNGIWAWGFNSVCNCVILMMFFKDYRKRIAKGLIDDDDPSSHYCSANDKASSGDTGFRHNSPK</sequence>
<feature type="transmembrane region" description="Helical" evidence="10">
    <location>
        <begin position="67"/>
        <end position="92"/>
    </location>
</feature>
<evidence type="ECO:0000313" key="11">
    <source>
        <dbReference type="EMBL" id="KAK9740569.1"/>
    </source>
</evidence>
<evidence type="ECO:0000256" key="2">
    <source>
        <dbReference type="ARBA" id="ARBA00022516"/>
    </source>
</evidence>
<feature type="transmembrane region" description="Helical" evidence="10">
    <location>
        <begin position="26"/>
        <end position="46"/>
    </location>
</feature>
<evidence type="ECO:0000256" key="9">
    <source>
        <dbReference type="ARBA" id="ARBA00023160"/>
    </source>
</evidence>
<dbReference type="InterPro" id="IPR002076">
    <property type="entry name" value="ELO_fam"/>
</dbReference>
<dbReference type="Pfam" id="PF01151">
    <property type="entry name" value="ELO"/>
    <property type="match status" value="1"/>
</dbReference>
<proteinExistence type="predicted"/>
<feature type="transmembrane region" description="Helical" evidence="10">
    <location>
        <begin position="182"/>
        <end position="203"/>
    </location>
</feature>
<evidence type="ECO:0000256" key="8">
    <source>
        <dbReference type="ARBA" id="ARBA00023136"/>
    </source>
</evidence>
<evidence type="ECO:0000256" key="7">
    <source>
        <dbReference type="ARBA" id="ARBA00023098"/>
    </source>
</evidence>
<evidence type="ECO:0000256" key="6">
    <source>
        <dbReference type="ARBA" id="ARBA00022989"/>
    </source>
</evidence>
<evidence type="ECO:0000256" key="10">
    <source>
        <dbReference type="SAM" id="Phobius"/>
    </source>
</evidence>
<dbReference type="Proteomes" id="UP001443914">
    <property type="component" value="Unassembled WGS sequence"/>
</dbReference>
<keyword evidence="5" id="KW-0276">Fatty acid metabolism</keyword>
<dbReference type="GO" id="GO:0042761">
    <property type="term" value="P:very long-chain fatty acid biosynthetic process"/>
    <property type="evidence" value="ECO:0007669"/>
    <property type="project" value="TreeGrafter"/>
</dbReference>
<evidence type="ECO:0000256" key="1">
    <source>
        <dbReference type="ARBA" id="ARBA00004141"/>
    </source>
</evidence>
<gene>
    <name evidence="11" type="ORF">RND81_03G045200</name>
</gene>
<keyword evidence="4 10" id="KW-0812">Transmembrane</keyword>
<feature type="transmembrane region" description="Helical" evidence="10">
    <location>
        <begin position="157"/>
        <end position="176"/>
    </location>
</feature>
<dbReference type="PANTHER" id="PTHR11157:SF123">
    <property type="entry name" value="F25A4.4"/>
    <property type="match status" value="1"/>
</dbReference>
<comment type="caution">
    <text evidence="11">The sequence shown here is derived from an EMBL/GenBank/DDBJ whole genome shotgun (WGS) entry which is preliminary data.</text>
</comment>
<dbReference type="PANTHER" id="PTHR11157">
    <property type="entry name" value="FATTY ACID ACYL TRANSFERASE-RELATED"/>
    <property type="match status" value="1"/>
</dbReference>